<dbReference type="InterPro" id="IPR025497">
    <property type="entry name" value="PatA-like_N"/>
</dbReference>
<dbReference type="GO" id="GO:0000160">
    <property type="term" value="P:phosphorelay signal transduction system"/>
    <property type="evidence" value="ECO:0007669"/>
    <property type="project" value="InterPro"/>
</dbReference>
<dbReference type="InterPro" id="IPR001789">
    <property type="entry name" value="Sig_transdc_resp-reg_receiver"/>
</dbReference>
<protein>
    <submittedName>
        <fullName evidence="4">Response regulator</fullName>
    </submittedName>
</protein>
<accession>A0A964BQ68</accession>
<dbReference type="InterPro" id="IPR024186">
    <property type="entry name" value="Sig_transdc_resp-reg_PatA"/>
</dbReference>
<evidence type="ECO:0000256" key="2">
    <source>
        <dbReference type="PROSITE-ProRule" id="PRU00169"/>
    </source>
</evidence>
<sequence length="390" mass="43994">MNANKTSDNLIVREFTAPKQIKLFTSLQESQISGQLTFTDPIQGNEWHLYLYLGGIVYGTGGIHPIRRWQRNLITNLPQIPFQLSTLQEELTERDADLSNNIWEYEQLSHWVEQQIITPQQGSNAVLFVLSEIFFDLTQAKQVICRLNQNNILAPKIEPIEAKELINLNQQVWQTWEEAAVADRQPDLAPVILQPKELQKKTSISAYQSLCKLLNGNRTLRDLSVQLKTSPIQVVCSLLPYIQSGIFGLVGVPDLLELLTSSNGIYEDGSRPLIACVDDSLMISHMMEQIISIAGYRFVAINDPTEAVATLLARKPDLIFLDVVMPQISGYDLCAQLRKYSEFDTTPIIFLTSNSGIVDRIRAKMVGSTDFLKKTVDADELLEKVVEYLP</sequence>
<organism evidence="4 5">
    <name type="scientific">Waterburya agarophytonicola KI4</name>
    <dbReference type="NCBI Taxonomy" id="2874699"/>
    <lineage>
        <taxon>Bacteria</taxon>
        <taxon>Bacillati</taxon>
        <taxon>Cyanobacteriota</taxon>
        <taxon>Cyanophyceae</taxon>
        <taxon>Pleurocapsales</taxon>
        <taxon>Hyellaceae</taxon>
        <taxon>Waterburya</taxon>
        <taxon>Waterburya agarophytonicola</taxon>
    </lineage>
</organism>
<dbReference type="RefSeq" id="WP_229640637.1">
    <property type="nucleotide sequence ID" value="NZ_JADWDC010000024.1"/>
</dbReference>
<keyword evidence="5" id="KW-1185">Reference proteome</keyword>
<dbReference type="PIRSF" id="PIRSF005897">
    <property type="entry name" value="RR_PatA"/>
    <property type="match status" value="1"/>
</dbReference>
<dbReference type="PANTHER" id="PTHR44591">
    <property type="entry name" value="STRESS RESPONSE REGULATOR PROTEIN 1"/>
    <property type="match status" value="1"/>
</dbReference>
<evidence type="ECO:0000259" key="3">
    <source>
        <dbReference type="PROSITE" id="PS50110"/>
    </source>
</evidence>
<proteinExistence type="predicted"/>
<evidence type="ECO:0000313" key="4">
    <source>
        <dbReference type="EMBL" id="MCC0177573.1"/>
    </source>
</evidence>
<dbReference type="PROSITE" id="PS50110">
    <property type="entry name" value="RESPONSE_REGULATORY"/>
    <property type="match status" value="1"/>
</dbReference>
<keyword evidence="1 2" id="KW-0597">Phosphoprotein</keyword>
<name>A0A964BQ68_9CYAN</name>
<dbReference type="AlphaFoldDB" id="A0A964BQ68"/>
<dbReference type="InterPro" id="IPR050595">
    <property type="entry name" value="Bact_response_regulator"/>
</dbReference>
<dbReference type="InterPro" id="IPR011006">
    <property type="entry name" value="CheY-like_superfamily"/>
</dbReference>
<dbReference type="PANTHER" id="PTHR44591:SF23">
    <property type="entry name" value="CHEY SUBFAMILY"/>
    <property type="match status" value="1"/>
</dbReference>
<dbReference type="EMBL" id="JADWDC010000024">
    <property type="protein sequence ID" value="MCC0177573.1"/>
    <property type="molecule type" value="Genomic_DNA"/>
</dbReference>
<comment type="caution">
    <text evidence="4">The sequence shown here is derived from an EMBL/GenBank/DDBJ whole genome shotgun (WGS) entry which is preliminary data.</text>
</comment>
<feature type="modified residue" description="4-aspartylphosphate" evidence="2">
    <location>
        <position position="322"/>
    </location>
</feature>
<dbReference type="Proteomes" id="UP000729733">
    <property type="component" value="Unassembled WGS sequence"/>
</dbReference>
<evidence type="ECO:0000256" key="1">
    <source>
        <dbReference type="ARBA" id="ARBA00022553"/>
    </source>
</evidence>
<gene>
    <name evidence="4" type="ORF">I4641_11345</name>
</gene>
<evidence type="ECO:0000313" key="5">
    <source>
        <dbReference type="Proteomes" id="UP000729733"/>
    </source>
</evidence>
<dbReference type="Pfam" id="PF14332">
    <property type="entry name" value="DUF4388"/>
    <property type="match status" value="1"/>
</dbReference>
<reference evidence="4" key="1">
    <citation type="journal article" date="2021" name="Antonie Van Leeuwenhoek">
        <title>Draft genome and description of Waterburya agarophytonicola gen. nov. sp. nov. (Pleurocapsales, Cyanobacteria): a seaweed symbiont.</title>
        <authorList>
            <person name="Bonthond G."/>
            <person name="Shalygin S."/>
            <person name="Bayer T."/>
            <person name="Weinberger F."/>
        </authorList>
    </citation>
    <scope>NUCLEOTIDE SEQUENCE</scope>
    <source>
        <strain evidence="4">KI4</strain>
    </source>
</reference>
<dbReference type="Gene3D" id="3.40.50.2300">
    <property type="match status" value="1"/>
</dbReference>
<feature type="domain" description="Response regulatory" evidence="3">
    <location>
        <begin position="273"/>
        <end position="389"/>
    </location>
</feature>
<dbReference type="SUPFAM" id="SSF52172">
    <property type="entry name" value="CheY-like"/>
    <property type="match status" value="1"/>
</dbReference>
<dbReference type="SMART" id="SM00448">
    <property type="entry name" value="REC"/>
    <property type="match status" value="1"/>
</dbReference>
<dbReference type="Pfam" id="PF00072">
    <property type="entry name" value="Response_reg"/>
    <property type="match status" value="1"/>
</dbReference>